<dbReference type="EMBL" id="KZ454994">
    <property type="protein sequence ID" value="PKI82638.1"/>
    <property type="molecule type" value="Genomic_DNA"/>
</dbReference>
<evidence type="ECO:0000313" key="1">
    <source>
        <dbReference type="EMBL" id="PKI82638.1"/>
    </source>
</evidence>
<keyword evidence="2" id="KW-1185">Reference proteome</keyword>
<name>A0A2N1J7V4_9BASI</name>
<accession>A0A2N1J7V4</accession>
<sequence>MAAALWRVSMPGSKKRAWGEALLSDSERWKLWVSAEDEHADSSEDGDEDAQLGTRQRLHERVAKGASSPSRIVPAYKRRHIDGVMDGNMEMMSLEEKKWQDPEVCDAEMSQGSSYDISPHRTFVSSLDDLEEEDGPSYTQSGYQVNPCVLAQLGDTPKEPTCVPKWLATAQDQSILASPEKMRSLVLYQPPIHAVAQSSRAIDPPDALMTDL</sequence>
<gene>
    <name evidence="1" type="ORF">MVES_003473</name>
</gene>
<reference evidence="1 2" key="1">
    <citation type="submission" date="2017-10" db="EMBL/GenBank/DDBJ databases">
        <title>A novel species of cold-tolerant Malassezia isolated from bats.</title>
        <authorList>
            <person name="Lorch J.M."/>
            <person name="Palmer J.M."/>
            <person name="Vanderwolf K.J."/>
            <person name="Schmidt K.Z."/>
            <person name="Verant M.L."/>
            <person name="Weller T.J."/>
            <person name="Blehert D.S."/>
        </authorList>
    </citation>
    <scope>NUCLEOTIDE SEQUENCE [LARGE SCALE GENOMIC DNA]</scope>
    <source>
        <strain evidence="1 2">NWHC:44797-103</strain>
    </source>
</reference>
<dbReference type="AlphaFoldDB" id="A0A2N1J7V4"/>
<organism evidence="1 2">
    <name type="scientific">Malassezia vespertilionis</name>
    <dbReference type="NCBI Taxonomy" id="2020962"/>
    <lineage>
        <taxon>Eukaryota</taxon>
        <taxon>Fungi</taxon>
        <taxon>Dikarya</taxon>
        <taxon>Basidiomycota</taxon>
        <taxon>Ustilaginomycotina</taxon>
        <taxon>Malasseziomycetes</taxon>
        <taxon>Malasseziales</taxon>
        <taxon>Malasseziaceae</taxon>
        <taxon>Malassezia</taxon>
    </lineage>
</organism>
<proteinExistence type="predicted"/>
<dbReference type="Proteomes" id="UP000232875">
    <property type="component" value="Unassembled WGS sequence"/>
</dbReference>
<protein>
    <submittedName>
        <fullName evidence="1">Uncharacterized protein</fullName>
    </submittedName>
</protein>
<dbReference type="OrthoDB" id="3347633at2759"/>
<evidence type="ECO:0000313" key="2">
    <source>
        <dbReference type="Proteomes" id="UP000232875"/>
    </source>
</evidence>